<dbReference type="OrthoDB" id="5295305at2"/>
<dbReference type="CDD" id="cd04301">
    <property type="entry name" value="NAT_SF"/>
    <property type="match status" value="1"/>
</dbReference>
<comment type="similarity">
    <text evidence="1">Belongs to the acetyltransferase family.</text>
</comment>
<dbReference type="PATRIC" id="fig|742823.3.peg.2344"/>
<evidence type="ECO:0000256" key="1">
    <source>
        <dbReference type="ARBA" id="ARBA00008694"/>
    </source>
</evidence>
<name>K1JTV1_9BURK</name>
<accession>K1JTV1</accession>
<dbReference type="FunFam" id="3.40.630.30:FF:000064">
    <property type="entry name" value="GNAT family acetyltransferase"/>
    <property type="match status" value="1"/>
</dbReference>
<dbReference type="AlphaFoldDB" id="K1JTV1"/>
<dbReference type="SUPFAM" id="SSF55729">
    <property type="entry name" value="Acyl-CoA N-acyltransferases (Nat)"/>
    <property type="match status" value="1"/>
</dbReference>
<dbReference type="Proteomes" id="UP000005835">
    <property type="component" value="Unassembled WGS sequence"/>
</dbReference>
<gene>
    <name evidence="5" type="ORF">HMPREF9465_02341</name>
</gene>
<feature type="domain" description="N-acetyltransferase" evidence="4">
    <location>
        <begin position="3"/>
        <end position="157"/>
    </location>
</feature>
<dbReference type="Pfam" id="PF00583">
    <property type="entry name" value="Acetyltransf_1"/>
    <property type="match status" value="1"/>
</dbReference>
<dbReference type="GO" id="GO:0008080">
    <property type="term" value="F:N-acetyltransferase activity"/>
    <property type="evidence" value="ECO:0007669"/>
    <property type="project" value="UniProtKB-ARBA"/>
</dbReference>
<evidence type="ECO:0000313" key="6">
    <source>
        <dbReference type="Proteomes" id="UP000005835"/>
    </source>
</evidence>
<sequence>MSLEIRPVREEDVEVVCGLIHALARYERLESHCKATSEQLREELFGPRAVIGCVLAWEVNEATGAERPVGFALYFYNFSTFLTRRGLYLEDLFVVEDARRRGYGKAIIRHLAQKALDEGCGRFDWSVLDWNQPAIDFYEGLGAEVLPDWRICRLSGEALLRAAGR</sequence>
<evidence type="ECO:0000256" key="3">
    <source>
        <dbReference type="ARBA" id="ARBA00023315"/>
    </source>
</evidence>
<organism evidence="5 6">
    <name type="scientific">Sutterella wadsworthensis 2_1_59BFAA</name>
    <dbReference type="NCBI Taxonomy" id="742823"/>
    <lineage>
        <taxon>Bacteria</taxon>
        <taxon>Pseudomonadati</taxon>
        <taxon>Pseudomonadota</taxon>
        <taxon>Betaproteobacteria</taxon>
        <taxon>Burkholderiales</taxon>
        <taxon>Sutterellaceae</taxon>
        <taxon>Sutterella</taxon>
    </lineage>
</organism>
<dbReference type="InterPro" id="IPR051016">
    <property type="entry name" value="Diverse_Substrate_AcTransf"/>
</dbReference>
<keyword evidence="6" id="KW-1185">Reference proteome</keyword>
<dbReference type="eggNOG" id="COG0456">
    <property type="taxonomic scope" value="Bacteria"/>
</dbReference>
<dbReference type="PANTHER" id="PTHR10545">
    <property type="entry name" value="DIAMINE N-ACETYLTRANSFERASE"/>
    <property type="match status" value="1"/>
</dbReference>
<dbReference type="Gene3D" id="3.40.630.30">
    <property type="match status" value="1"/>
</dbReference>
<dbReference type="EMBL" id="ADMG01000058">
    <property type="protein sequence ID" value="EKB30073.1"/>
    <property type="molecule type" value="Genomic_DNA"/>
</dbReference>
<dbReference type="InterPro" id="IPR000182">
    <property type="entry name" value="GNAT_dom"/>
</dbReference>
<dbReference type="PANTHER" id="PTHR10545:SF29">
    <property type="entry name" value="GH14572P-RELATED"/>
    <property type="match status" value="1"/>
</dbReference>
<proteinExistence type="inferred from homology"/>
<reference evidence="5 6" key="1">
    <citation type="submission" date="2012-05" db="EMBL/GenBank/DDBJ databases">
        <title>The Genome Sequence of Sutterella wadsworthensis 2_1_59BFAA.</title>
        <authorList>
            <consortium name="The Broad Institute Genome Sequencing Platform"/>
            <person name="Earl A."/>
            <person name="Ward D."/>
            <person name="Feldgarden M."/>
            <person name="Gevers D."/>
            <person name="Daigneault M."/>
            <person name="Strauss J."/>
            <person name="Allen-Vercoe E."/>
            <person name="Walker B."/>
            <person name="Young S.K."/>
            <person name="Zeng Q."/>
            <person name="Gargeya S."/>
            <person name="Fitzgerald M."/>
            <person name="Haas B."/>
            <person name="Abouelleil A."/>
            <person name="Alvarado L."/>
            <person name="Arachchi H.M."/>
            <person name="Berlin A.M."/>
            <person name="Chapman S.B."/>
            <person name="Goldberg J."/>
            <person name="Griggs A."/>
            <person name="Gujja S."/>
            <person name="Hansen M."/>
            <person name="Howarth C."/>
            <person name="Imamovic A."/>
            <person name="Larimer J."/>
            <person name="McCowen C."/>
            <person name="Montmayeur A."/>
            <person name="Murphy C."/>
            <person name="Neiman D."/>
            <person name="Pearson M."/>
            <person name="Priest M."/>
            <person name="Roberts A."/>
            <person name="Saif S."/>
            <person name="Shea T."/>
            <person name="Sisk P."/>
            <person name="Sykes S."/>
            <person name="Wortman J."/>
            <person name="Nusbaum C."/>
            <person name="Birren B."/>
        </authorList>
    </citation>
    <scope>NUCLEOTIDE SEQUENCE [LARGE SCALE GENOMIC DNA]</scope>
    <source>
        <strain evidence="5 6">2_1_59BFAA</strain>
    </source>
</reference>
<comment type="caution">
    <text evidence="5">The sequence shown here is derived from an EMBL/GenBank/DDBJ whole genome shotgun (WGS) entry which is preliminary data.</text>
</comment>
<evidence type="ECO:0000259" key="4">
    <source>
        <dbReference type="PROSITE" id="PS51186"/>
    </source>
</evidence>
<dbReference type="HOGENOM" id="CLU_013985_41_3_4"/>
<dbReference type="PROSITE" id="PS51186">
    <property type="entry name" value="GNAT"/>
    <property type="match status" value="1"/>
</dbReference>
<protein>
    <recommendedName>
        <fullName evidence="4">N-acetyltransferase domain-containing protein</fullName>
    </recommendedName>
</protein>
<dbReference type="InterPro" id="IPR016181">
    <property type="entry name" value="Acyl_CoA_acyltransferase"/>
</dbReference>
<keyword evidence="3" id="KW-0012">Acyltransferase</keyword>
<evidence type="ECO:0000313" key="5">
    <source>
        <dbReference type="EMBL" id="EKB30073.1"/>
    </source>
</evidence>
<keyword evidence="2" id="KW-0808">Transferase</keyword>
<dbReference type="RefSeq" id="WP_005437314.1">
    <property type="nucleotide sequence ID" value="NZ_JH815522.1"/>
</dbReference>
<evidence type="ECO:0000256" key="2">
    <source>
        <dbReference type="ARBA" id="ARBA00022679"/>
    </source>
</evidence>
<dbReference type="STRING" id="742823.HMPREF9465_02341"/>